<dbReference type="InterPro" id="IPR013445">
    <property type="entry name" value="CDP_4_6_deHydtase"/>
</dbReference>
<reference evidence="3 4" key="1">
    <citation type="submission" date="2020-07" db="EMBL/GenBank/DDBJ databases">
        <title>Genomic Encyclopedia of Type Strains, Phase IV (KMG-V): Genome sequencing to study the core and pangenomes of soil and plant-associated prokaryotes.</title>
        <authorList>
            <person name="Whitman W."/>
        </authorList>
    </citation>
    <scope>NUCLEOTIDE SEQUENCE [LARGE SCALE GENOMIC DNA]</scope>
    <source>
        <strain evidence="3 4">M8UP22</strain>
    </source>
</reference>
<feature type="domain" description="NAD-dependent epimerase/dehydratase" evidence="2">
    <location>
        <begin position="13"/>
        <end position="250"/>
    </location>
</feature>
<proteinExistence type="inferred from homology"/>
<evidence type="ECO:0000256" key="1">
    <source>
        <dbReference type="ARBA" id="ARBA00007637"/>
    </source>
</evidence>
<protein>
    <submittedName>
        <fullName evidence="3">CDP-glucose 4,6-dehydratase</fullName>
        <ecNumber evidence="3">4.2.1.45</ecNumber>
    </submittedName>
</protein>
<comment type="similarity">
    <text evidence="1">Belongs to the NAD(P)-dependent epimerase/dehydratase family.</text>
</comment>
<dbReference type="EMBL" id="JACCCU010000001">
    <property type="protein sequence ID" value="NYF89002.1"/>
    <property type="molecule type" value="Genomic_DNA"/>
</dbReference>
<dbReference type="Gene3D" id="3.90.25.10">
    <property type="entry name" value="UDP-galactose 4-epimerase, domain 1"/>
    <property type="match status" value="1"/>
</dbReference>
<dbReference type="PANTHER" id="PTHR43000">
    <property type="entry name" value="DTDP-D-GLUCOSE 4,6-DEHYDRATASE-RELATED"/>
    <property type="match status" value="1"/>
</dbReference>
<evidence type="ECO:0000313" key="4">
    <source>
        <dbReference type="Proteomes" id="UP000564385"/>
    </source>
</evidence>
<dbReference type="EC" id="4.2.1.45" evidence="3"/>
<gene>
    <name evidence="3" type="ORF">HDF08_001069</name>
</gene>
<dbReference type="SUPFAM" id="SSF51735">
    <property type="entry name" value="NAD(P)-binding Rossmann-fold domains"/>
    <property type="match status" value="1"/>
</dbReference>
<name>A0A852VHK0_9BACT</name>
<comment type="caution">
    <text evidence="3">The sequence shown here is derived from an EMBL/GenBank/DDBJ whole genome shotgun (WGS) entry which is preliminary data.</text>
</comment>
<dbReference type="Proteomes" id="UP000564385">
    <property type="component" value="Unassembled WGS sequence"/>
</dbReference>
<dbReference type="Pfam" id="PF01370">
    <property type="entry name" value="Epimerase"/>
    <property type="match status" value="1"/>
</dbReference>
<dbReference type="NCBIfam" id="TIGR02622">
    <property type="entry name" value="CDP_4_6_dhtase"/>
    <property type="match status" value="1"/>
</dbReference>
<sequence>MSHDAKFWAGRRVFLTGHTGFKGGWLALWLSRLGAEVRGYSLNPCTIPSLFDAARIGSRVEDIRGDIRDAAHLEKSMKDFAPEVVFHLAAQPLVRLSYDDPITTYETNVIGTARVLDSVRRTPSVRAVVSVTTDKCYENKEWVWGYRETDPLGGYDPYSSSKACAEIVSAAFRQSYFPVDKIASHRVAIATARAGNVIGGGDWSLDRLLPDLVRGFLSGKPVPIRRPHAIRPWQHVLEPLHGYLSLAEKLLSADPARYATAYNFGPADDDARPVGWIAERMTRTWGDGASWVLDEDPSVHEAGYLKLDASRARADLAWTPRLHLSDALDWLVRWYKAHEAGADMQAYTFDQIGQYETILASPPAF</sequence>
<keyword evidence="3" id="KW-0456">Lyase</keyword>
<dbReference type="InterPro" id="IPR001509">
    <property type="entry name" value="Epimerase_deHydtase"/>
</dbReference>
<accession>A0A852VHK0</accession>
<organism evidence="3 4">
    <name type="scientific">Tunturiibacter lichenicola</name>
    <dbReference type="NCBI Taxonomy" id="2051959"/>
    <lineage>
        <taxon>Bacteria</taxon>
        <taxon>Pseudomonadati</taxon>
        <taxon>Acidobacteriota</taxon>
        <taxon>Terriglobia</taxon>
        <taxon>Terriglobales</taxon>
        <taxon>Acidobacteriaceae</taxon>
        <taxon>Tunturiibacter</taxon>
    </lineage>
</organism>
<dbReference type="Gene3D" id="3.40.50.720">
    <property type="entry name" value="NAD(P)-binding Rossmann-like Domain"/>
    <property type="match status" value="1"/>
</dbReference>
<dbReference type="GO" id="GO:0047733">
    <property type="term" value="F:CDP-glucose 4,6-dehydratase activity"/>
    <property type="evidence" value="ECO:0007669"/>
    <property type="project" value="UniProtKB-EC"/>
</dbReference>
<dbReference type="InterPro" id="IPR036291">
    <property type="entry name" value="NAD(P)-bd_dom_sf"/>
</dbReference>
<evidence type="ECO:0000259" key="2">
    <source>
        <dbReference type="Pfam" id="PF01370"/>
    </source>
</evidence>
<dbReference type="AlphaFoldDB" id="A0A852VHK0"/>
<dbReference type="CDD" id="cd05252">
    <property type="entry name" value="CDP_GD_SDR_e"/>
    <property type="match status" value="1"/>
</dbReference>
<evidence type="ECO:0000313" key="3">
    <source>
        <dbReference type="EMBL" id="NYF89002.1"/>
    </source>
</evidence>